<accession>A0ABQ9YD92</accession>
<feature type="compositionally biased region" description="Low complexity" evidence="1">
    <location>
        <begin position="73"/>
        <end position="174"/>
    </location>
</feature>
<reference evidence="2 3" key="1">
    <citation type="journal article" date="2022" name="bioRxiv">
        <title>Genomics of Preaxostyla Flagellates Illuminates Evolutionary Transitions and the Path Towards Mitochondrial Loss.</title>
        <authorList>
            <person name="Novak L.V.F."/>
            <person name="Treitli S.C."/>
            <person name="Pyrih J."/>
            <person name="Halakuc P."/>
            <person name="Pipaliya S.V."/>
            <person name="Vacek V."/>
            <person name="Brzon O."/>
            <person name="Soukal P."/>
            <person name="Eme L."/>
            <person name="Dacks J.B."/>
            <person name="Karnkowska A."/>
            <person name="Elias M."/>
            <person name="Hampl V."/>
        </authorList>
    </citation>
    <scope>NUCLEOTIDE SEQUENCE [LARGE SCALE GENOMIC DNA]</scope>
    <source>
        <strain evidence="2">NAU3</strain>
        <tissue evidence="2">Gut</tissue>
    </source>
</reference>
<name>A0ABQ9YD92_9EUKA</name>
<protein>
    <submittedName>
        <fullName evidence="2">Uncharacterized protein</fullName>
    </submittedName>
</protein>
<evidence type="ECO:0000256" key="1">
    <source>
        <dbReference type="SAM" id="MobiDB-lite"/>
    </source>
</evidence>
<evidence type="ECO:0000313" key="3">
    <source>
        <dbReference type="Proteomes" id="UP001281761"/>
    </source>
</evidence>
<sequence>MLCAGLGARELDLLAHLAVSISPVSSSEVRKSKHYGGLISQGKQGDHLTPIKVMLKYVIKQGTALCIQKHSCSTTADPVPTSSSTTVDPVPTSSSTTADPVPTSSSTTADPVPTSSSTTVDPVPTSSSTTADPVPTSSSTTVDPVPTSSSTTADPVPTSSSTTVDPVPTSSSTTWKEKASYIDAPQMPPQRHLSNPVSSQTVLPFLRLFSTLPLLSITQHADPVVVVQQDVSLFCSKCLVSSDATVSKR</sequence>
<keyword evidence="3" id="KW-1185">Reference proteome</keyword>
<feature type="region of interest" description="Disordered" evidence="1">
    <location>
        <begin position="72"/>
        <end position="176"/>
    </location>
</feature>
<evidence type="ECO:0000313" key="2">
    <source>
        <dbReference type="EMBL" id="KAK2961726.1"/>
    </source>
</evidence>
<dbReference type="EMBL" id="JARBJD010000014">
    <property type="protein sequence ID" value="KAK2961726.1"/>
    <property type="molecule type" value="Genomic_DNA"/>
</dbReference>
<proteinExistence type="predicted"/>
<gene>
    <name evidence="2" type="ORF">BLNAU_3163</name>
</gene>
<dbReference type="Proteomes" id="UP001281761">
    <property type="component" value="Unassembled WGS sequence"/>
</dbReference>
<organism evidence="2 3">
    <name type="scientific">Blattamonas nauphoetae</name>
    <dbReference type="NCBI Taxonomy" id="2049346"/>
    <lineage>
        <taxon>Eukaryota</taxon>
        <taxon>Metamonada</taxon>
        <taxon>Preaxostyla</taxon>
        <taxon>Oxymonadida</taxon>
        <taxon>Blattamonas</taxon>
    </lineage>
</organism>
<comment type="caution">
    <text evidence="2">The sequence shown here is derived from an EMBL/GenBank/DDBJ whole genome shotgun (WGS) entry which is preliminary data.</text>
</comment>